<dbReference type="PROSITE" id="PS50011">
    <property type="entry name" value="PROTEIN_KINASE_DOM"/>
    <property type="match status" value="1"/>
</dbReference>
<dbReference type="Pfam" id="PF00069">
    <property type="entry name" value="Pkinase"/>
    <property type="match status" value="1"/>
</dbReference>
<reference evidence="7 8" key="1">
    <citation type="submission" date="2024-04" db="EMBL/GenBank/DDBJ databases">
        <authorList>
            <person name="Waldvogel A.-M."/>
            <person name="Schoenle A."/>
        </authorList>
    </citation>
    <scope>NUCLEOTIDE SEQUENCE [LARGE SCALE GENOMIC DNA]</scope>
</reference>
<evidence type="ECO:0000256" key="4">
    <source>
        <dbReference type="ARBA" id="ARBA00022777"/>
    </source>
</evidence>
<feature type="domain" description="Protein kinase" evidence="6">
    <location>
        <begin position="1"/>
        <end position="317"/>
    </location>
</feature>
<dbReference type="AlphaFoldDB" id="A0AAV2MP08"/>
<dbReference type="GO" id="GO:0004713">
    <property type="term" value="F:protein tyrosine kinase activity"/>
    <property type="evidence" value="ECO:0007669"/>
    <property type="project" value="TreeGrafter"/>
</dbReference>
<dbReference type="InterPro" id="IPR008271">
    <property type="entry name" value="Ser/Thr_kinase_AS"/>
</dbReference>
<dbReference type="GO" id="GO:0045944">
    <property type="term" value="P:positive regulation of transcription by RNA polymerase II"/>
    <property type="evidence" value="ECO:0007669"/>
    <property type="project" value="TreeGrafter"/>
</dbReference>
<dbReference type="GO" id="GO:0007224">
    <property type="term" value="P:smoothened signaling pathway"/>
    <property type="evidence" value="ECO:0007669"/>
    <property type="project" value="TreeGrafter"/>
</dbReference>
<dbReference type="GO" id="GO:0046332">
    <property type="term" value="F:SMAD binding"/>
    <property type="evidence" value="ECO:0007669"/>
    <property type="project" value="TreeGrafter"/>
</dbReference>
<keyword evidence="1" id="KW-0723">Serine/threonine-protein kinase</keyword>
<keyword evidence="3" id="KW-0547">Nucleotide-binding</keyword>
<evidence type="ECO:0000313" key="8">
    <source>
        <dbReference type="Proteomes" id="UP001497482"/>
    </source>
</evidence>
<evidence type="ECO:0000256" key="2">
    <source>
        <dbReference type="ARBA" id="ARBA00022679"/>
    </source>
</evidence>
<dbReference type="PROSITE" id="PS00108">
    <property type="entry name" value="PROTEIN_KINASE_ST"/>
    <property type="match status" value="1"/>
</dbReference>
<gene>
    <name evidence="7" type="ORF">KC01_LOCUS40897</name>
</gene>
<dbReference type="Gene3D" id="3.30.200.20">
    <property type="entry name" value="Phosphorylase Kinase, domain 1"/>
    <property type="match status" value="1"/>
</dbReference>
<dbReference type="InterPro" id="IPR050494">
    <property type="entry name" value="Ser_Thr_dual-spec_kinase"/>
</dbReference>
<keyword evidence="4" id="KW-0418">Kinase</keyword>
<dbReference type="EMBL" id="OZ035831">
    <property type="protein sequence ID" value="CAL1614869.1"/>
    <property type="molecule type" value="Genomic_DNA"/>
</dbReference>
<dbReference type="PANTHER" id="PTHR24058:SF53">
    <property type="entry name" value="HOMEODOMAIN-INTERACTING PROTEIN KINASE 2"/>
    <property type="match status" value="1"/>
</dbReference>
<protein>
    <recommendedName>
        <fullName evidence="6">Protein kinase domain-containing protein</fullName>
    </recommendedName>
</protein>
<accession>A0AAV2MP08</accession>
<dbReference type="GO" id="GO:0042771">
    <property type="term" value="P:intrinsic apoptotic signaling pathway in response to DNA damage by p53 class mediator"/>
    <property type="evidence" value="ECO:0007669"/>
    <property type="project" value="TreeGrafter"/>
</dbReference>
<dbReference type="PANTHER" id="PTHR24058">
    <property type="entry name" value="DUAL SPECIFICITY PROTEIN KINASE"/>
    <property type="match status" value="1"/>
</dbReference>
<dbReference type="Proteomes" id="UP001497482">
    <property type="component" value="Chromosome 9"/>
</dbReference>
<dbReference type="InterPro" id="IPR000719">
    <property type="entry name" value="Prot_kinase_dom"/>
</dbReference>
<evidence type="ECO:0000313" key="7">
    <source>
        <dbReference type="EMBL" id="CAL1614869.1"/>
    </source>
</evidence>
<dbReference type="GO" id="GO:0003713">
    <property type="term" value="F:transcription coactivator activity"/>
    <property type="evidence" value="ECO:0007669"/>
    <property type="project" value="TreeGrafter"/>
</dbReference>
<dbReference type="SMART" id="SM00220">
    <property type="entry name" value="S_TKc"/>
    <property type="match status" value="1"/>
</dbReference>
<evidence type="ECO:0000259" key="6">
    <source>
        <dbReference type="PROSITE" id="PS50011"/>
    </source>
</evidence>
<sequence length="362" mass="41287">MGEGVYAEVYKALNKRTGEIVALKQVKNMKRASYFWLRELKMMSTIGDLDADSSNCIRLNNCFRSADGDHFMEFEMLDQNVLQFMEKRDAPFSLKELRPMAKGLLVALESLRSVGVIHTDIKLDNIMFVDQEAKPFKVKLIDFGVAKFKKEMHIGDSIQPIAYRAPEVTLGLPLSEAVDMWGLGCCLLECFLKCLPFNVASPYDHLQQITKLLGVPDAGLITRAKEGTGFFVQEKSGEWRLKSIFEYRDSKGNVPEMEKNTLEFASDLEDVILNTFEFSSGIEHEDRKVFLDLLKKMLEVDPDKRITPAEALLHPFITMSHFLPALANVENSEQLLDYKPKSSGTSRRLTWFIPTLRNNKFH</sequence>
<evidence type="ECO:0000256" key="5">
    <source>
        <dbReference type="ARBA" id="ARBA00022840"/>
    </source>
</evidence>
<organism evidence="7 8">
    <name type="scientific">Knipowitschia caucasica</name>
    <name type="common">Caucasian dwarf goby</name>
    <name type="synonym">Pomatoschistus caucasicus</name>
    <dbReference type="NCBI Taxonomy" id="637954"/>
    <lineage>
        <taxon>Eukaryota</taxon>
        <taxon>Metazoa</taxon>
        <taxon>Chordata</taxon>
        <taxon>Craniata</taxon>
        <taxon>Vertebrata</taxon>
        <taxon>Euteleostomi</taxon>
        <taxon>Actinopterygii</taxon>
        <taxon>Neopterygii</taxon>
        <taxon>Teleostei</taxon>
        <taxon>Neoteleostei</taxon>
        <taxon>Acanthomorphata</taxon>
        <taxon>Gobiaria</taxon>
        <taxon>Gobiiformes</taxon>
        <taxon>Gobioidei</taxon>
        <taxon>Gobiidae</taxon>
        <taxon>Gobiinae</taxon>
        <taxon>Knipowitschia</taxon>
    </lineage>
</organism>
<dbReference type="InterPro" id="IPR011009">
    <property type="entry name" value="Kinase-like_dom_sf"/>
</dbReference>
<keyword evidence="5" id="KW-0067">ATP-binding</keyword>
<keyword evidence="8" id="KW-1185">Reference proteome</keyword>
<evidence type="ECO:0000256" key="1">
    <source>
        <dbReference type="ARBA" id="ARBA00022527"/>
    </source>
</evidence>
<name>A0AAV2MP08_KNICA</name>
<dbReference type="Gene3D" id="1.10.510.10">
    <property type="entry name" value="Transferase(Phosphotransferase) domain 1"/>
    <property type="match status" value="1"/>
</dbReference>
<keyword evidence="2" id="KW-0808">Transferase</keyword>
<dbReference type="SUPFAM" id="SSF56112">
    <property type="entry name" value="Protein kinase-like (PK-like)"/>
    <property type="match status" value="1"/>
</dbReference>
<dbReference type="GO" id="GO:0016605">
    <property type="term" value="C:PML body"/>
    <property type="evidence" value="ECO:0007669"/>
    <property type="project" value="TreeGrafter"/>
</dbReference>
<evidence type="ECO:0000256" key="3">
    <source>
        <dbReference type="ARBA" id="ARBA00022741"/>
    </source>
</evidence>
<dbReference type="GO" id="GO:0005737">
    <property type="term" value="C:cytoplasm"/>
    <property type="evidence" value="ECO:0007669"/>
    <property type="project" value="TreeGrafter"/>
</dbReference>
<dbReference type="GO" id="GO:0003714">
    <property type="term" value="F:transcription corepressor activity"/>
    <property type="evidence" value="ECO:0007669"/>
    <property type="project" value="TreeGrafter"/>
</dbReference>
<proteinExistence type="predicted"/>
<dbReference type="GO" id="GO:0005524">
    <property type="term" value="F:ATP binding"/>
    <property type="evidence" value="ECO:0007669"/>
    <property type="project" value="UniProtKB-KW"/>
</dbReference>
<dbReference type="GO" id="GO:0004674">
    <property type="term" value="F:protein serine/threonine kinase activity"/>
    <property type="evidence" value="ECO:0007669"/>
    <property type="project" value="UniProtKB-KW"/>
</dbReference>